<accession>A0AAV0H952</accession>
<gene>
    <name evidence="1" type="ORF">LITE_LOCUS3318</name>
</gene>
<organism evidence="1 2">
    <name type="scientific">Linum tenue</name>
    <dbReference type="NCBI Taxonomy" id="586396"/>
    <lineage>
        <taxon>Eukaryota</taxon>
        <taxon>Viridiplantae</taxon>
        <taxon>Streptophyta</taxon>
        <taxon>Embryophyta</taxon>
        <taxon>Tracheophyta</taxon>
        <taxon>Spermatophyta</taxon>
        <taxon>Magnoliopsida</taxon>
        <taxon>eudicotyledons</taxon>
        <taxon>Gunneridae</taxon>
        <taxon>Pentapetalae</taxon>
        <taxon>rosids</taxon>
        <taxon>fabids</taxon>
        <taxon>Malpighiales</taxon>
        <taxon>Linaceae</taxon>
        <taxon>Linum</taxon>
    </lineage>
</organism>
<protein>
    <submittedName>
        <fullName evidence="1">Uncharacterized protein</fullName>
    </submittedName>
</protein>
<feature type="non-terminal residue" evidence="1">
    <location>
        <position position="1"/>
    </location>
</feature>
<proteinExistence type="predicted"/>
<dbReference type="Proteomes" id="UP001154282">
    <property type="component" value="Unassembled WGS sequence"/>
</dbReference>
<evidence type="ECO:0000313" key="2">
    <source>
        <dbReference type="Proteomes" id="UP001154282"/>
    </source>
</evidence>
<dbReference type="AlphaFoldDB" id="A0AAV0H952"/>
<evidence type="ECO:0000313" key="1">
    <source>
        <dbReference type="EMBL" id="CAI0381826.1"/>
    </source>
</evidence>
<dbReference type="EMBL" id="CAMGYJ010000002">
    <property type="protein sequence ID" value="CAI0381826.1"/>
    <property type="molecule type" value="Genomic_DNA"/>
</dbReference>
<name>A0AAV0H952_9ROSI</name>
<sequence length="139" mass="15202">ANPKTSPPSRSSYSENSAVSGEVIYHTRSEQLLRLLGASTSASSTAPPAPIDDYPLHILSFQPFQLDFQAVRGRNKRRKCYMKCSIGSIAPHKSSGEEGSVRMTVWGREGQELQVLVVFENPTVSLSQQTWVSAHPSLG</sequence>
<reference evidence="1" key="1">
    <citation type="submission" date="2022-08" db="EMBL/GenBank/DDBJ databases">
        <authorList>
            <person name="Gutierrez-Valencia J."/>
        </authorList>
    </citation>
    <scope>NUCLEOTIDE SEQUENCE</scope>
</reference>
<comment type="caution">
    <text evidence="1">The sequence shown here is derived from an EMBL/GenBank/DDBJ whole genome shotgun (WGS) entry which is preliminary data.</text>
</comment>
<keyword evidence="2" id="KW-1185">Reference proteome</keyword>